<dbReference type="PANTHER" id="PTHR43080">
    <property type="entry name" value="CBS DOMAIN-CONTAINING PROTEIN CBSX3, MITOCHONDRIAL"/>
    <property type="match status" value="1"/>
</dbReference>
<dbReference type="SUPFAM" id="SSF54631">
    <property type="entry name" value="CBS-domain pair"/>
    <property type="match status" value="1"/>
</dbReference>
<name>A0ABW4FIP7_9PSEU</name>
<proteinExistence type="predicted"/>
<feature type="region of interest" description="Disordered" evidence="3">
    <location>
        <begin position="1"/>
        <end position="21"/>
    </location>
</feature>
<organism evidence="5 6">
    <name type="scientific">Pseudonocardia aurantiaca</name>
    <dbReference type="NCBI Taxonomy" id="75290"/>
    <lineage>
        <taxon>Bacteria</taxon>
        <taxon>Bacillati</taxon>
        <taxon>Actinomycetota</taxon>
        <taxon>Actinomycetes</taxon>
        <taxon>Pseudonocardiales</taxon>
        <taxon>Pseudonocardiaceae</taxon>
        <taxon>Pseudonocardia</taxon>
    </lineage>
</organism>
<dbReference type="Proteomes" id="UP001597145">
    <property type="component" value="Unassembled WGS sequence"/>
</dbReference>
<feature type="domain" description="CBS" evidence="4">
    <location>
        <begin position="36"/>
        <end position="89"/>
    </location>
</feature>
<dbReference type="Pfam" id="PF03445">
    <property type="entry name" value="DUF294"/>
    <property type="match status" value="1"/>
</dbReference>
<dbReference type="Pfam" id="PF10335">
    <property type="entry name" value="DUF294_C"/>
    <property type="match status" value="1"/>
</dbReference>
<evidence type="ECO:0000256" key="2">
    <source>
        <dbReference type="PROSITE-ProRule" id="PRU00703"/>
    </source>
</evidence>
<evidence type="ECO:0000259" key="4">
    <source>
        <dbReference type="PROSITE" id="PS51371"/>
    </source>
</evidence>
<dbReference type="Gene3D" id="3.10.580.10">
    <property type="entry name" value="CBS-domain"/>
    <property type="match status" value="1"/>
</dbReference>
<sequence length="484" mass="51017">MIPADPGADRQAVAARDTPDPEVRAAGLATPLSEVVSREPLLVPPATTVADVAMAMREGHHSCAVVTSEPVGIVTNGDLARVLAERRPSDIPVRHVMTSPVHVLPAAAPLIRGLLLMLDEGIEHVPVVRGDRVVRVVTDVDVMRQQSASPLLVADRIRRAGSGGLHDSALPDVSTDLAGAAASLLAVGVDGLRIAAVVASLRDALTVRMLQLAERELGPPHCPYAWLALGSQGRMEQLLHSDQDTALAYAEPTAQAGEYFAALAERVTNGLAAAGVPRCPGGFMATAWCRPLDEWRRTFLGWLDEPDAQRLLDAQVFLDLRPVAGGLDVGVLDRALARGRNRPGIQLALAQTARRFAPRAGRLGRVRTDRLAPADVKLRGTVPIVMLGRLYGLAAGSPERTTAGRLRAAAAADLISADAADTLLDAYAVLLSNRLATELGGRTGDRASAQAMILSARQGRELLAALRAVRTALQASALTYPDPG</sequence>
<dbReference type="InterPro" id="IPR018821">
    <property type="entry name" value="DUF294_put_nucleoTrafse_sb-bd"/>
</dbReference>
<keyword evidence="6" id="KW-1185">Reference proteome</keyword>
<reference evidence="6" key="1">
    <citation type="journal article" date="2019" name="Int. J. Syst. Evol. Microbiol.">
        <title>The Global Catalogue of Microorganisms (GCM) 10K type strain sequencing project: providing services to taxonomists for standard genome sequencing and annotation.</title>
        <authorList>
            <consortium name="The Broad Institute Genomics Platform"/>
            <consortium name="The Broad Institute Genome Sequencing Center for Infectious Disease"/>
            <person name="Wu L."/>
            <person name="Ma J."/>
        </authorList>
    </citation>
    <scope>NUCLEOTIDE SEQUENCE [LARGE SCALE GENOMIC DNA]</scope>
    <source>
        <strain evidence="6">JCM 12165</strain>
    </source>
</reference>
<accession>A0ABW4FIP7</accession>
<evidence type="ECO:0000256" key="1">
    <source>
        <dbReference type="ARBA" id="ARBA00023122"/>
    </source>
</evidence>
<dbReference type="SMART" id="SM00116">
    <property type="entry name" value="CBS"/>
    <property type="match status" value="2"/>
</dbReference>
<dbReference type="RefSeq" id="WP_343987815.1">
    <property type="nucleotide sequence ID" value="NZ_BAAAJG010000029.1"/>
</dbReference>
<evidence type="ECO:0000256" key="3">
    <source>
        <dbReference type="SAM" id="MobiDB-lite"/>
    </source>
</evidence>
<evidence type="ECO:0000313" key="6">
    <source>
        <dbReference type="Proteomes" id="UP001597145"/>
    </source>
</evidence>
<dbReference type="CDD" id="cd05401">
    <property type="entry name" value="NT_GlnE_GlnD_like"/>
    <property type="match status" value="1"/>
</dbReference>
<dbReference type="InterPro" id="IPR046342">
    <property type="entry name" value="CBS_dom_sf"/>
</dbReference>
<protein>
    <submittedName>
        <fullName evidence="5">DUF294 nucleotidyltransferase-like domain-containing protein</fullName>
    </submittedName>
</protein>
<dbReference type="EMBL" id="JBHUCP010000008">
    <property type="protein sequence ID" value="MFD1530499.1"/>
    <property type="molecule type" value="Genomic_DNA"/>
</dbReference>
<dbReference type="InterPro" id="IPR000644">
    <property type="entry name" value="CBS_dom"/>
</dbReference>
<keyword evidence="1 2" id="KW-0129">CBS domain</keyword>
<dbReference type="InterPro" id="IPR051257">
    <property type="entry name" value="Diverse_CBS-Domain"/>
</dbReference>
<dbReference type="InterPro" id="IPR005105">
    <property type="entry name" value="GlnD_Uridyltrans_N"/>
</dbReference>
<dbReference type="PANTHER" id="PTHR43080:SF2">
    <property type="entry name" value="CBS DOMAIN-CONTAINING PROTEIN"/>
    <property type="match status" value="1"/>
</dbReference>
<feature type="domain" description="CBS" evidence="4">
    <location>
        <begin position="97"/>
        <end position="153"/>
    </location>
</feature>
<evidence type="ECO:0000313" key="5">
    <source>
        <dbReference type="EMBL" id="MFD1530499.1"/>
    </source>
</evidence>
<gene>
    <name evidence="5" type="ORF">ACFSCY_13700</name>
</gene>
<dbReference type="Pfam" id="PF00571">
    <property type="entry name" value="CBS"/>
    <property type="match status" value="2"/>
</dbReference>
<dbReference type="PROSITE" id="PS51371">
    <property type="entry name" value="CBS"/>
    <property type="match status" value="2"/>
</dbReference>
<comment type="caution">
    <text evidence="5">The sequence shown here is derived from an EMBL/GenBank/DDBJ whole genome shotgun (WGS) entry which is preliminary data.</text>
</comment>